<comment type="caution">
    <text evidence="1">The sequence shown here is derived from an EMBL/GenBank/DDBJ whole genome shotgun (WGS) entry which is preliminary data.</text>
</comment>
<keyword evidence="2" id="KW-1185">Reference proteome</keyword>
<reference evidence="1" key="1">
    <citation type="submission" date="2021-08" db="EMBL/GenBank/DDBJ databases">
        <title>The first chromosome-level gecko genome reveals the dynamic sex chromosomes of Neotropical dwarf geckos (Sphaerodactylidae: Sphaerodactylus).</title>
        <authorList>
            <person name="Pinto B.J."/>
            <person name="Keating S.E."/>
            <person name="Gamble T."/>
        </authorList>
    </citation>
    <scope>NUCLEOTIDE SEQUENCE</scope>
    <source>
        <strain evidence="1">TG3544</strain>
    </source>
</reference>
<accession>A0ACB8E521</accession>
<evidence type="ECO:0000313" key="2">
    <source>
        <dbReference type="Proteomes" id="UP000827872"/>
    </source>
</evidence>
<organism evidence="1 2">
    <name type="scientific">Sphaerodactylus townsendi</name>
    <dbReference type="NCBI Taxonomy" id="933632"/>
    <lineage>
        <taxon>Eukaryota</taxon>
        <taxon>Metazoa</taxon>
        <taxon>Chordata</taxon>
        <taxon>Craniata</taxon>
        <taxon>Vertebrata</taxon>
        <taxon>Euteleostomi</taxon>
        <taxon>Lepidosauria</taxon>
        <taxon>Squamata</taxon>
        <taxon>Bifurcata</taxon>
        <taxon>Gekkota</taxon>
        <taxon>Sphaerodactylidae</taxon>
        <taxon>Sphaerodactylus</taxon>
    </lineage>
</organism>
<name>A0ACB8E521_9SAUR</name>
<dbReference type="Proteomes" id="UP000827872">
    <property type="component" value="Linkage Group LG17"/>
</dbReference>
<dbReference type="EMBL" id="CM037630">
    <property type="protein sequence ID" value="KAH7987465.1"/>
    <property type="molecule type" value="Genomic_DNA"/>
</dbReference>
<protein>
    <submittedName>
        <fullName evidence="1">Uncharacterized protein</fullName>
    </submittedName>
</protein>
<sequence length="132" mass="15579">MSTFHCSSLLPAKKGVIVQSGRHPTVLQKLCQLPFQYFSDPRLIKVLFPTLIAACYNNPHETRLSWKQEMSSILLSPPFIQDFTQNSNQADRQLSQQKEKIFLFQDYLELANRFPRQTWEEARQFFLKKEKK</sequence>
<evidence type="ECO:0000313" key="1">
    <source>
        <dbReference type="EMBL" id="KAH7987465.1"/>
    </source>
</evidence>
<proteinExistence type="predicted"/>
<gene>
    <name evidence="1" type="ORF">K3G42_005729</name>
</gene>